<dbReference type="InterPro" id="IPR044855">
    <property type="entry name" value="CoA-Trfase_III_dom3_sf"/>
</dbReference>
<dbReference type="InterPro" id="IPR023606">
    <property type="entry name" value="CoA-Trfase_III_dom_1_sf"/>
</dbReference>
<dbReference type="InterPro" id="IPR050483">
    <property type="entry name" value="CoA-transferase_III_domain"/>
</dbReference>
<dbReference type="Proteomes" id="UP001525968">
    <property type="component" value="Unassembled WGS sequence"/>
</dbReference>
<dbReference type="Gene3D" id="3.30.1540.10">
    <property type="entry name" value="formyl-coa transferase, domain 3"/>
    <property type="match status" value="1"/>
</dbReference>
<reference evidence="2 3" key="1">
    <citation type="submission" date="2022-09" db="EMBL/GenBank/DDBJ databases">
        <title>Draft genome of isolate Be4.</title>
        <authorList>
            <person name="Sanchez-Castro I."/>
            <person name="Martinez-Rodriguez P."/>
            <person name="Descostes M."/>
            <person name="Merroun M."/>
        </authorList>
    </citation>
    <scope>NUCLEOTIDE SEQUENCE [LARGE SCALE GENOMIC DNA]</scope>
    <source>
        <strain evidence="2 3">Be4</strain>
    </source>
</reference>
<dbReference type="SUPFAM" id="SSF89796">
    <property type="entry name" value="CoA-transferase family III (CaiB/BaiF)"/>
    <property type="match status" value="1"/>
</dbReference>
<dbReference type="PANTHER" id="PTHR48207">
    <property type="entry name" value="SUCCINATE--HYDROXYMETHYLGLUTARATE COA-TRANSFERASE"/>
    <property type="match status" value="1"/>
</dbReference>
<name>A0ABT2PM03_9BURK</name>
<gene>
    <name evidence="2" type="ORF">N0K08_09520</name>
</gene>
<dbReference type="PANTHER" id="PTHR48207:SF4">
    <property type="entry name" value="BLL6097 PROTEIN"/>
    <property type="match status" value="1"/>
</dbReference>
<keyword evidence="3" id="KW-1185">Reference proteome</keyword>
<dbReference type="Pfam" id="PF02515">
    <property type="entry name" value="CoA_transf_3"/>
    <property type="match status" value="1"/>
</dbReference>
<dbReference type="Gene3D" id="3.40.50.10540">
    <property type="entry name" value="Crotonobetainyl-coa:carnitine coa-transferase, domain 1"/>
    <property type="match status" value="1"/>
</dbReference>
<protein>
    <submittedName>
        <fullName evidence="2">CoA transferase</fullName>
    </submittedName>
</protein>
<dbReference type="EMBL" id="JAODYH010000004">
    <property type="protein sequence ID" value="MCT9810874.1"/>
    <property type="molecule type" value="Genomic_DNA"/>
</dbReference>
<accession>A0ABT2PM03</accession>
<evidence type="ECO:0000313" key="2">
    <source>
        <dbReference type="EMBL" id="MCT9810874.1"/>
    </source>
</evidence>
<keyword evidence="1 2" id="KW-0808">Transferase</keyword>
<comment type="caution">
    <text evidence="2">The sequence shown here is derived from an EMBL/GenBank/DDBJ whole genome shotgun (WGS) entry which is preliminary data.</text>
</comment>
<evidence type="ECO:0000313" key="3">
    <source>
        <dbReference type="Proteomes" id="UP001525968"/>
    </source>
</evidence>
<evidence type="ECO:0000256" key="1">
    <source>
        <dbReference type="ARBA" id="ARBA00022679"/>
    </source>
</evidence>
<organism evidence="2 3">
    <name type="scientific">Acidovorax bellezanensis</name>
    <dbReference type="NCBI Taxonomy" id="2976702"/>
    <lineage>
        <taxon>Bacteria</taxon>
        <taxon>Pseudomonadati</taxon>
        <taxon>Pseudomonadota</taxon>
        <taxon>Betaproteobacteria</taxon>
        <taxon>Burkholderiales</taxon>
        <taxon>Comamonadaceae</taxon>
        <taxon>Acidovorax</taxon>
    </lineage>
</organism>
<dbReference type="RefSeq" id="WP_261500017.1">
    <property type="nucleotide sequence ID" value="NZ_JAODYH010000004.1"/>
</dbReference>
<dbReference type="InterPro" id="IPR003673">
    <property type="entry name" value="CoA-Trfase_fam_III"/>
</dbReference>
<dbReference type="GO" id="GO:0016740">
    <property type="term" value="F:transferase activity"/>
    <property type="evidence" value="ECO:0007669"/>
    <property type="project" value="UniProtKB-KW"/>
</dbReference>
<sequence length="396" mass="43018">MNDTNPTDAADKGKTPNRGPLTGIKVLDLTAVVLGPVATQVLADYGAEVIKIESPEGDLMRANGVGRTPGMSSTFMNINRNKSSVCLDLKSEQGKAQLRKLIAQCDVLVHNIRVKAMERLGFGYAAAAKINPSIVYCAATGFGEGGAFSGQPAFDDIIQGACGLAHLVGHESGVPEYPPTLLADKIAGISTANAILGALVHKARTGEGQYVEVPMFETMVAFTMTEHLGGHGFHPHIGDAGYARLLAGGRKPSPTKDGHIALLPYTEQHWKAFFHRFGRGDYIDQINISDRTERNKNIQTIYAQLRDITAQYTTQEILDICREMDIPVAEMYSIQNIQTHPQVVSTALFQRMDHTTEGEVVATRPTALFSKTPTSIYKQAPRLGDDTQRILQSLDE</sequence>
<proteinExistence type="predicted"/>